<dbReference type="RefSeq" id="WP_172345679.1">
    <property type="nucleotide sequence ID" value="NZ_CASYYZ010000074.1"/>
</dbReference>
<keyword evidence="1" id="KW-0732">Signal</keyword>
<sequence length="288" mass="31012">MKKIFTLIATALMTVGANAQDAKFQIYTEVEPNTYAVTTNLDAVKAEFGEEKVTEAWGMGVWLPVDYVLIDNANLKATTAVDLTPIYFSGNKFTDMQKEFPAYTGYMNLGSSLGQNNWKGTEVIEDLTALKAAYHGAVSVFPKVDGTLSFGVYAGDNSRSIGIFNMATEDEMNEEIFMGAWANYYNFRHDGVEAAPDGTIPAKGSAAYVSAEVKAGRQYILVGGANKNLTMHQIKFVPAQGTGINNAGVSSEKTIEAVYTLGGIRTNGIGKGVNIVKYSDGTTVKIVK</sequence>
<organism evidence="2 3">
    <name type="scientific">Xylanibacter caecicola</name>
    <dbReference type="NCBI Taxonomy" id="2736294"/>
    <lineage>
        <taxon>Bacteria</taxon>
        <taxon>Pseudomonadati</taxon>
        <taxon>Bacteroidota</taxon>
        <taxon>Bacteroidia</taxon>
        <taxon>Bacteroidales</taxon>
        <taxon>Prevotellaceae</taxon>
        <taxon>Xylanibacter</taxon>
    </lineage>
</organism>
<keyword evidence="3" id="KW-1185">Reference proteome</keyword>
<evidence type="ECO:0000256" key="1">
    <source>
        <dbReference type="SAM" id="SignalP"/>
    </source>
</evidence>
<dbReference type="EMBL" id="JABKKJ010000035">
    <property type="protein sequence ID" value="NPE26222.1"/>
    <property type="molecule type" value="Genomic_DNA"/>
</dbReference>
<protein>
    <submittedName>
        <fullName evidence="2">Uncharacterized protein</fullName>
    </submittedName>
</protein>
<name>A0ABX2B5I6_9BACT</name>
<evidence type="ECO:0000313" key="2">
    <source>
        <dbReference type="EMBL" id="NPE26222.1"/>
    </source>
</evidence>
<feature type="signal peptide" evidence="1">
    <location>
        <begin position="1"/>
        <end position="19"/>
    </location>
</feature>
<gene>
    <name evidence="2" type="ORF">HPS54_12010</name>
</gene>
<proteinExistence type="predicted"/>
<reference evidence="2 3" key="1">
    <citation type="submission" date="2020-05" db="EMBL/GenBank/DDBJ databases">
        <title>Distinct polysaccharide utilization as determinants for interspecies competition between intestinal Prevotella spp.</title>
        <authorList>
            <person name="Galvez E.J.C."/>
            <person name="Iljazovic A."/>
            <person name="Strowig T."/>
        </authorList>
    </citation>
    <scope>NUCLEOTIDE SEQUENCE [LARGE SCALE GENOMIC DNA]</scope>
    <source>
        <strain evidence="2 3">PCHR</strain>
    </source>
</reference>
<evidence type="ECO:0000313" key="3">
    <source>
        <dbReference type="Proteomes" id="UP000820977"/>
    </source>
</evidence>
<feature type="chain" id="PRO_5046954637" evidence="1">
    <location>
        <begin position="20"/>
        <end position="288"/>
    </location>
</feature>
<comment type="caution">
    <text evidence="2">The sequence shown here is derived from an EMBL/GenBank/DDBJ whole genome shotgun (WGS) entry which is preliminary data.</text>
</comment>
<dbReference type="Proteomes" id="UP000820977">
    <property type="component" value="Unassembled WGS sequence"/>
</dbReference>
<accession>A0ABX2B5I6</accession>